<dbReference type="InterPro" id="IPR002491">
    <property type="entry name" value="ABC_transptr_periplasmic_BD"/>
</dbReference>
<keyword evidence="3" id="KW-1185">Reference proteome</keyword>
<organism evidence="2 3">
    <name type="scientific">Paraphotobacterium marinum</name>
    <dbReference type="NCBI Taxonomy" id="1755811"/>
    <lineage>
        <taxon>Bacteria</taxon>
        <taxon>Pseudomonadati</taxon>
        <taxon>Pseudomonadota</taxon>
        <taxon>Gammaproteobacteria</taxon>
        <taxon>Vibrionales</taxon>
        <taxon>Vibrionaceae</taxon>
        <taxon>Paraphotobacterium</taxon>
    </lineage>
</organism>
<accession>A0A220VG30</accession>
<name>A0A220VG30_9GAMM</name>
<proteinExistence type="predicted"/>
<evidence type="ECO:0000313" key="3">
    <source>
        <dbReference type="Proteomes" id="UP000242175"/>
    </source>
</evidence>
<protein>
    <submittedName>
        <fullName evidence="2">Cobalamin ABC transporter substrate-binding protein</fullName>
    </submittedName>
</protein>
<dbReference type="Gene3D" id="3.40.50.1980">
    <property type="entry name" value="Nitrogenase molybdenum iron protein domain"/>
    <property type="match status" value="2"/>
</dbReference>
<evidence type="ECO:0000313" key="2">
    <source>
        <dbReference type="EMBL" id="ASK79289.1"/>
    </source>
</evidence>
<dbReference type="RefSeq" id="WP_089074197.1">
    <property type="nucleotide sequence ID" value="NZ_CBCSAM010000002.1"/>
</dbReference>
<dbReference type="KEGG" id="pmai:CF386_09475"/>
<dbReference type="AlphaFoldDB" id="A0A220VG30"/>
<dbReference type="PANTHER" id="PTHR30535:SF34">
    <property type="entry name" value="MOLYBDATE-BINDING PROTEIN MOLA"/>
    <property type="match status" value="1"/>
</dbReference>
<dbReference type="PROSITE" id="PS50983">
    <property type="entry name" value="FE_B12_PBP"/>
    <property type="match status" value="1"/>
</dbReference>
<evidence type="ECO:0000259" key="1">
    <source>
        <dbReference type="PROSITE" id="PS50983"/>
    </source>
</evidence>
<dbReference type="SUPFAM" id="SSF53807">
    <property type="entry name" value="Helical backbone' metal receptor"/>
    <property type="match status" value="1"/>
</dbReference>
<feature type="domain" description="Fe/B12 periplasmic-binding" evidence="1">
    <location>
        <begin position="36"/>
        <end position="356"/>
    </location>
</feature>
<reference evidence="2 3" key="1">
    <citation type="journal article" date="2016" name="Int. J. Syst. Evol. Microbiol.">
        <title>Paraphotobacterium marinum gen. nov., sp. nov., a member of the family Vibrionaceae, isolated from surface seawater.</title>
        <authorList>
            <person name="Huang Z."/>
            <person name="Dong C."/>
            <person name="Shao Z."/>
        </authorList>
    </citation>
    <scope>NUCLEOTIDE SEQUENCE [LARGE SCALE GENOMIC DNA]</scope>
    <source>
        <strain evidence="2 3">NSCS20N07D</strain>
    </source>
</reference>
<dbReference type="Pfam" id="PF01497">
    <property type="entry name" value="Peripla_BP_2"/>
    <property type="match status" value="1"/>
</dbReference>
<gene>
    <name evidence="2" type="ORF">CF386_09475</name>
</gene>
<dbReference type="Proteomes" id="UP000242175">
    <property type="component" value="Chromosome small"/>
</dbReference>
<dbReference type="EMBL" id="CP022356">
    <property type="protein sequence ID" value="ASK79289.1"/>
    <property type="molecule type" value="Genomic_DNA"/>
</dbReference>
<dbReference type="InterPro" id="IPR050902">
    <property type="entry name" value="ABC_Transporter_SBP"/>
</dbReference>
<sequence>MKNTFIKFFITGILFFFSISVFATNYPVTLKDVSGRTVTIDHKPKNIALAYSRGFPILEILYGNEAGKHVVAWGGDMKAGTPGQYDYFIKKYPNLKNIPELGYINSGGFNTEKFIEMKNKPDILIVDQTLVKTGEETGIFDVLQKAGIPVISYDFYSNPVKNTVKSIETIGIALDREKEAEAFKKIYDTHLKNILTKIKKHGKESNKKTVFIERAAGIGNSSLRTYGDADMGTFIPLLSAQNVMTNSHVGNNFITTLPETVISLQPDIYIMQTSSWKDEKGHSRGQGVPLGYPPVNMKDVKKEQATLLNRTWFNAINAKNTNNVHSIWMNLHNSPYNIIAIEYFAKWIYPNLFKSLDPNKTFQDINSISHNTMIGNPLFVV</sequence>
<dbReference type="PANTHER" id="PTHR30535">
    <property type="entry name" value="VITAMIN B12-BINDING PROTEIN"/>
    <property type="match status" value="1"/>
</dbReference>
<dbReference type="OrthoDB" id="9775594at2"/>